<proteinExistence type="predicted"/>
<name>A0ABW8SYM0_9CLOT</name>
<keyword evidence="1" id="KW-0472">Membrane</keyword>
<sequence length="325" mass="36374">MKKVINRVKPILVVLGIIVVGALAVWGLIYLKDIFLNGSSNTSNLIESNNSVKVTIDQNKSSDGNIAFNSFYEGFVLEKDIFELPQGAVLLNTKSEWDAFKNKYFSKSTDMNYSTLPPEDFTKQSIIYYSILGPLPSTFSENFQIDKIKILNNKLDITTRSSANTKVTVANSNSSIHRFVILAAVNKPDIKNVVVPNIQNTNNKWESIDRLRYVQGEIISLNKISNGKSILNLKVEKNYHDGTDPIGDEDFPFKRGTIAEFYINSQPEIDLTKIKSVIIYESDAAIDGNASILAASIKYYKIHGIFVDKDGKQISLPPTEYQNTL</sequence>
<feature type="transmembrane region" description="Helical" evidence="1">
    <location>
        <begin position="12"/>
        <end position="31"/>
    </location>
</feature>
<keyword evidence="3" id="KW-1185">Reference proteome</keyword>
<evidence type="ECO:0000313" key="3">
    <source>
        <dbReference type="Proteomes" id="UP001623591"/>
    </source>
</evidence>
<evidence type="ECO:0000256" key="1">
    <source>
        <dbReference type="SAM" id="Phobius"/>
    </source>
</evidence>
<dbReference type="EMBL" id="JBJHZZ010000001">
    <property type="protein sequence ID" value="MFL0245553.1"/>
    <property type="molecule type" value="Genomic_DNA"/>
</dbReference>
<dbReference type="Proteomes" id="UP001623591">
    <property type="component" value="Unassembled WGS sequence"/>
</dbReference>
<evidence type="ECO:0000313" key="2">
    <source>
        <dbReference type="EMBL" id="MFL0245553.1"/>
    </source>
</evidence>
<keyword evidence="1" id="KW-1133">Transmembrane helix</keyword>
<keyword evidence="1" id="KW-0812">Transmembrane</keyword>
<dbReference type="RefSeq" id="WP_406768011.1">
    <property type="nucleotide sequence ID" value="NZ_JBJHZZ010000001.1"/>
</dbReference>
<reference evidence="2 3" key="1">
    <citation type="submission" date="2024-11" db="EMBL/GenBank/DDBJ databases">
        <authorList>
            <person name="Heng Y.C."/>
            <person name="Lim A.C.H."/>
            <person name="Lee J.K.Y."/>
            <person name="Kittelmann S."/>
        </authorList>
    </citation>
    <scope>NUCLEOTIDE SEQUENCE [LARGE SCALE GENOMIC DNA]</scope>
    <source>
        <strain evidence="2 3">WILCCON 0185</strain>
    </source>
</reference>
<comment type="caution">
    <text evidence="2">The sequence shown here is derived from an EMBL/GenBank/DDBJ whole genome shotgun (WGS) entry which is preliminary data.</text>
</comment>
<organism evidence="2 3">
    <name type="scientific">Candidatus Clostridium stratigraminis</name>
    <dbReference type="NCBI Taxonomy" id="3381661"/>
    <lineage>
        <taxon>Bacteria</taxon>
        <taxon>Bacillati</taxon>
        <taxon>Bacillota</taxon>
        <taxon>Clostridia</taxon>
        <taxon>Eubacteriales</taxon>
        <taxon>Clostridiaceae</taxon>
        <taxon>Clostridium</taxon>
    </lineage>
</organism>
<accession>A0ABW8SYM0</accession>
<protein>
    <submittedName>
        <fullName evidence="2">Uncharacterized protein</fullName>
    </submittedName>
</protein>
<gene>
    <name evidence="2" type="ORF">ACJDUG_01005</name>
</gene>